<accession>A0A285TUQ6</accession>
<dbReference type="Proteomes" id="UP000219331">
    <property type="component" value="Unassembled WGS sequence"/>
</dbReference>
<evidence type="ECO:0000259" key="1">
    <source>
        <dbReference type="Pfam" id="PF05171"/>
    </source>
</evidence>
<dbReference type="GO" id="GO:0006826">
    <property type="term" value="P:iron ion transport"/>
    <property type="evidence" value="ECO:0007669"/>
    <property type="project" value="InterPro"/>
</dbReference>
<feature type="domain" description="Haemin-degrading HemS/ChuX" evidence="1">
    <location>
        <begin position="213"/>
        <end position="344"/>
    </location>
</feature>
<protein>
    <submittedName>
        <fullName evidence="2">Putative hemin transport protein</fullName>
    </submittedName>
</protein>
<sequence>MTRETTDYEHVRRMRAENPKMRERDLARMLELSEAEFVSAFCGLGVSRIEIRFDEIFKGLAGVGEVMALTRNESAVHEKIGVYDRFVPGKRAAMMLGADIDTRMFPTAWVHGFAVAKTGEDGVERHSLQFFDVHGDAVHKVHTRPGTDMAAWNALVESLLADDQEPGLLTEVTPAEISARPALERDKEDALRERWQALTDTHQFHGMLRDLDLHRLNALNLAGDDYAWPLAEGAVPAMMQAAADSGQPIMCFVGNRGCIQIHSGPIAKIAPMGPWINVMDPGFHLHLRTDHIAEAWAVRKPTSDGHVTSIEAYDADGTLIIQFFGVRKEGKVERSDWRELVEGLARPETVAAE</sequence>
<dbReference type="Pfam" id="PF05171">
    <property type="entry name" value="HemS"/>
    <property type="match status" value="2"/>
</dbReference>
<evidence type="ECO:0000313" key="3">
    <source>
        <dbReference type="Proteomes" id="UP000219331"/>
    </source>
</evidence>
<dbReference type="InterPro" id="IPR053733">
    <property type="entry name" value="Heme_Transport_Util_sf"/>
</dbReference>
<dbReference type="EMBL" id="OBML01000019">
    <property type="protein sequence ID" value="SOC27626.1"/>
    <property type="molecule type" value="Genomic_DNA"/>
</dbReference>
<dbReference type="CDD" id="cd16830">
    <property type="entry name" value="HemS-like_N"/>
    <property type="match status" value="1"/>
</dbReference>
<proteinExistence type="predicted"/>
<feature type="domain" description="Haemin-degrading HemS/ChuX" evidence="1">
    <location>
        <begin position="32"/>
        <end position="159"/>
    </location>
</feature>
<dbReference type="CDD" id="cd16831">
    <property type="entry name" value="HemS-like_C"/>
    <property type="match status" value="1"/>
</dbReference>
<evidence type="ECO:0000313" key="2">
    <source>
        <dbReference type="EMBL" id="SOC27626.1"/>
    </source>
</evidence>
<keyword evidence="3" id="KW-1185">Reference proteome</keyword>
<reference evidence="2 3" key="1">
    <citation type="submission" date="2017-08" db="EMBL/GenBank/DDBJ databases">
        <authorList>
            <person name="de Groot N.N."/>
        </authorList>
    </citation>
    <scope>NUCLEOTIDE SEQUENCE [LARGE SCALE GENOMIC DNA]</scope>
    <source>
        <strain evidence="2 3">USBA 352</strain>
    </source>
</reference>
<dbReference type="Gene3D" id="3.40.1570.10">
    <property type="entry name" value="HemS/ChuS/ChuX like domains"/>
    <property type="match status" value="2"/>
</dbReference>
<dbReference type="RefSeq" id="WP_176522189.1">
    <property type="nucleotide sequence ID" value="NZ_OBML01000019.1"/>
</dbReference>
<dbReference type="AlphaFoldDB" id="A0A285TUQ6"/>
<dbReference type="STRING" id="538381.GCA_001696535_03512"/>
<gene>
    <name evidence="2" type="ORF">SAMN05421512_11914</name>
</gene>
<organism evidence="2 3">
    <name type="scientific">Stappia indica</name>
    <dbReference type="NCBI Taxonomy" id="538381"/>
    <lineage>
        <taxon>Bacteria</taxon>
        <taxon>Pseudomonadati</taxon>
        <taxon>Pseudomonadota</taxon>
        <taxon>Alphaproteobacteria</taxon>
        <taxon>Hyphomicrobiales</taxon>
        <taxon>Stappiaceae</taxon>
        <taxon>Stappia</taxon>
    </lineage>
</organism>
<name>A0A285TUQ6_9HYPH</name>
<dbReference type="SUPFAM" id="SSF144064">
    <property type="entry name" value="Heme iron utilization protein-like"/>
    <property type="match status" value="1"/>
</dbReference>
<dbReference type="InterPro" id="IPR007845">
    <property type="entry name" value="HemS/ChuX_dom"/>
</dbReference>